<dbReference type="Proteomes" id="UP000604473">
    <property type="component" value="Unassembled WGS sequence"/>
</dbReference>
<comment type="caution">
    <text evidence="2">The sequence shown here is derived from an EMBL/GenBank/DDBJ whole genome shotgun (WGS) entry which is preliminary data.</text>
</comment>
<name>A0ABS1RTG9_RHOSU</name>
<protein>
    <recommendedName>
        <fullName evidence="4">DUF2330 domain-containing protein</fullName>
    </recommendedName>
</protein>
<dbReference type="RefSeq" id="WP_234153473.1">
    <property type="nucleotide sequence ID" value="NZ_JAESJJ010000013.1"/>
</dbReference>
<dbReference type="EMBL" id="JAESJJ010000013">
    <property type="protein sequence ID" value="MBL3609389.1"/>
    <property type="molecule type" value="Genomic_DNA"/>
</dbReference>
<reference evidence="2 3" key="1">
    <citation type="submission" date="2021-01" db="EMBL/GenBank/DDBJ databases">
        <title>Draft genomes of Rhodovulum sulfidophilum.</title>
        <authorList>
            <person name="Guzman M.S."/>
        </authorList>
    </citation>
    <scope>NUCLEOTIDE SEQUENCE [LARGE SCALE GENOMIC DNA]</scope>
    <source>
        <strain evidence="2 3">AB35</strain>
    </source>
</reference>
<evidence type="ECO:0000313" key="2">
    <source>
        <dbReference type="EMBL" id="MBL3609389.1"/>
    </source>
</evidence>
<evidence type="ECO:0000256" key="1">
    <source>
        <dbReference type="SAM" id="MobiDB-lite"/>
    </source>
</evidence>
<gene>
    <name evidence="2" type="ORF">JMM60_11370</name>
</gene>
<evidence type="ECO:0000313" key="3">
    <source>
        <dbReference type="Proteomes" id="UP000604473"/>
    </source>
</evidence>
<sequence length="401" mass="43148">MKPTAQTVVAQPGPSLPERGRSDAGRRHFLATAMGMAALSGGAARLLAGPATGAAPTNAYSLICMGHHAVLEVYLNGAPTILHASPEDLVFSFPATELLRDGANRLDVVYEPLDVEKRSYTPTPEVAVQIQLSQGGVGEATLLNARYGMEEERLVPQPRTVFSGRPVQPDLGTISRPRPEAERPFTIWFGDGKPSREFTRIVPVGFRLDDPPLGDVAWAGTEPLEDDEDTRDALWQAMARLHGAVERRDRDGFVEIARPYLARMARIWGKPDAGAAADTILAKAPWASERAAGMVPLLDRQEARSATLAFGSDRRLVEFSDRRVAATDAGGEVLSALPLYFARRPGQAARPRKLPRPTSCPGRSLRCGGGAAVTSYGTGPNAPENAYRLSCLCCWSISRGS</sequence>
<evidence type="ECO:0008006" key="4">
    <source>
        <dbReference type="Google" id="ProtNLM"/>
    </source>
</evidence>
<organism evidence="2 3">
    <name type="scientific">Rhodovulum sulfidophilum</name>
    <name type="common">Rhodobacter sulfidophilus</name>
    <dbReference type="NCBI Taxonomy" id="35806"/>
    <lineage>
        <taxon>Bacteria</taxon>
        <taxon>Pseudomonadati</taxon>
        <taxon>Pseudomonadota</taxon>
        <taxon>Alphaproteobacteria</taxon>
        <taxon>Rhodobacterales</taxon>
        <taxon>Paracoccaceae</taxon>
        <taxon>Rhodovulum</taxon>
    </lineage>
</organism>
<proteinExistence type="predicted"/>
<feature type="region of interest" description="Disordered" evidence="1">
    <location>
        <begin position="1"/>
        <end position="22"/>
    </location>
</feature>
<accession>A0ABS1RTG9</accession>
<keyword evidence="3" id="KW-1185">Reference proteome</keyword>